<dbReference type="PANTHER" id="PTHR38846:SF1">
    <property type="entry name" value="C3H1-TYPE DOMAIN-CONTAINING PROTEIN"/>
    <property type="match status" value="1"/>
</dbReference>
<dbReference type="PANTHER" id="PTHR38846">
    <property type="entry name" value="C3H1-TYPE DOMAIN-CONTAINING PROTEIN"/>
    <property type="match status" value="1"/>
</dbReference>
<dbReference type="SUPFAM" id="SSF56112">
    <property type="entry name" value="Protein kinase-like (PK-like)"/>
    <property type="match status" value="1"/>
</dbReference>
<reference evidence="2 3" key="1">
    <citation type="submission" date="2015-07" db="EMBL/GenBank/DDBJ databases">
        <authorList>
            <person name="Noorani M."/>
        </authorList>
    </citation>
    <scope>NUCLEOTIDE SEQUENCE [LARGE SCALE GENOMIC DNA]</scope>
    <source>
        <strain evidence="2">BBA 69670</strain>
    </source>
</reference>
<proteinExistence type="predicted"/>
<sequence>MRFLNPKRSLHMTGRANSSSAEHTLFTRTHLCSFFARYPDFKYDPSKPFMDEFWRLVETYQFDRRGRRFKAARKGVKDAKVLQFKNIYGTHSDDGVYAWYNFFRAIGIKETPRDIGLCHKKATSIHLNICDLIDLPVTRIGVKTFPNESELSRYSLKNVNRPMIVPLISKKLDPILGDLFRRIGNPLKPKVKKPASAPKGAVKTVKGNLLIRQSRPPKKMPETGEPLRKRPKKTGTTLSDSLQNIETPHTSVHHNEQAQADVIQSINMYNTSTLAKPSEYAQLQATTVEIFNSYLEIDDGPPIGLFHPAFNSFQRRIGSKLFAPTQWQLSSTLPLLTTSQKLYGKQNRSKGRMEAFKPLLTQLLDIYVGNSDTPGVTPDGVIQGSNGTYPMILEIENKFDTDPSVETAVALADYWRDNRFDWVRRLCCCPSMILAIKGPWMCVMGGIMLGYRPVVQPLTPFFLVGNNPSSPEHANIVSKIFASLAKSLSELDHFDRGLQRFRGTRNFAGHFPYIQQLIINRKRVDIEYQGFSMPWKPVFQAVARSEDGDAYPITVKFAKSYNAAAHRLLAAMNLAPELLFISSEDPSEFKVANRTMVVMKEAPHRNLSGTSPPPDCVLRDVKRALDVLHKHNIVFGDLRPPNVLAVKDKNTYQTTGGMLVDFDWCGTAGQATYPVDINMNMEWPEGVGPGLPMQLEHDKVMLKRLSGPAAFERRISYDTYIRSLHKPMAECDNYHFG</sequence>
<dbReference type="EMBL" id="CYGV01001858">
    <property type="protein sequence ID" value="CUA77704.1"/>
    <property type="molecule type" value="Genomic_DNA"/>
</dbReference>
<evidence type="ECO:0000256" key="1">
    <source>
        <dbReference type="SAM" id="MobiDB-lite"/>
    </source>
</evidence>
<organism evidence="2 3">
    <name type="scientific">Rhizoctonia solani</name>
    <dbReference type="NCBI Taxonomy" id="456999"/>
    <lineage>
        <taxon>Eukaryota</taxon>
        <taxon>Fungi</taxon>
        <taxon>Dikarya</taxon>
        <taxon>Basidiomycota</taxon>
        <taxon>Agaricomycotina</taxon>
        <taxon>Agaricomycetes</taxon>
        <taxon>Cantharellales</taxon>
        <taxon>Ceratobasidiaceae</taxon>
        <taxon>Rhizoctonia</taxon>
    </lineage>
</organism>
<feature type="region of interest" description="Disordered" evidence="1">
    <location>
        <begin position="190"/>
        <end position="240"/>
    </location>
</feature>
<dbReference type="Proteomes" id="UP000044841">
    <property type="component" value="Unassembled WGS sequence"/>
</dbReference>
<keyword evidence="3" id="KW-1185">Reference proteome</keyword>
<evidence type="ECO:0000313" key="2">
    <source>
        <dbReference type="EMBL" id="CUA77704.1"/>
    </source>
</evidence>
<feature type="compositionally biased region" description="Basic and acidic residues" evidence="1">
    <location>
        <begin position="219"/>
        <end position="228"/>
    </location>
</feature>
<dbReference type="AlphaFoldDB" id="A0A0K6GH58"/>
<evidence type="ECO:0000313" key="3">
    <source>
        <dbReference type="Proteomes" id="UP000044841"/>
    </source>
</evidence>
<accession>A0A0K6GH58</accession>
<name>A0A0K6GH58_9AGAM</name>
<dbReference type="InterPro" id="IPR011009">
    <property type="entry name" value="Kinase-like_dom_sf"/>
</dbReference>
<feature type="compositionally biased region" description="Low complexity" evidence="1">
    <location>
        <begin position="194"/>
        <end position="203"/>
    </location>
</feature>
<gene>
    <name evidence="2" type="ORF">RSOLAG22IIIB_12774</name>
</gene>
<evidence type="ECO:0008006" key="4">
    <source>
        <dbReference type="Google" id="ProtNLM"/>
    </source>
</evidence>
<protein>
    <recommendedName>
        <fullName evidence="4">Protein kinase domain-containing protein</fullName>
    </recommendedName>
</protein>